<organism evidence="24 25">
    <name type="scientific">Anser brachyrhynchus</name>
    <name type="common">Pink-footed goose</name>
    <dbReference type="NCBI Taxonomy" id="132585"/>
    <lineage>
        <taxon>Eukaryota</taxon>
        <taxon>Metazoa</taxon>
        <taxon>Chordata</taxon>
        <taxon>Craniata</taxon>
        <taxon>Vertebrata</taxon>
        <taxon>Euteleostomi</taxon>
        <taxon>Archelosauria</taxon>
        <taxon>Archosauria</taxon>
        <taxon>Dinosauria</taxon>
        <taxon>Saurischia</taxon>
        <taxon>Theropoda</taxon>
        <taxon>Coelurosauria</taxon>
        <taxon>Aves</taxon>
        <taxon>Neognathae</taxon>
        <taxon>Galloanserae</taxon>
        <taxon>Anseriformes</taxon>
        <taxon>Anatidae</taxon>
        <taxon>Anserinae</taxon>
        <taxon>Anser</taxon>
    </lineage>
</organism>
<protein>
    <recommendedName>
        <fullName evidence="18">Sodium/myo-inositol cotransporter 2</fullName>
    </recommendedName>
    <alternativeName>
        <fullName evidence="20">Sodium/myo-inositol transporter 2</fullName>
    </alternativeName>
    <alternativeName>
        <fullName evidence="19">Solute carrier family 5 member 11</fullName>
    </alternativeName>
</protein>
<dbReference type="PROSITE" id="PS50283">
    <property type="entry name" value="NA_SOLUT_SYMP_3"/>
    <property type="match status" value="1"/>
</dbReference>
<evidence type="ECO:0000256" key="23">
    <source>
        <dbReference type="SAM" id="Phobius"/>
    </source>
</evidence>
<evidence type="ECO:0000256" key="1">
    <source>
        <dbReference type="ARBA" id="ARBA00004424"/>
    </source>
</evidence>
<evidence type="ECO:0000256" key="8">
    <source>
        <dbReference type="ARBA" id="ARBA00022847"/>
    </source>
</evidence>
<evidence type="ECO:0000256" key="12">
    <source>
        <dbReference type="ARBA" id="ARBA00023136"/>
    </source>
</evidence>
<dbReference type="GO" id="GO:0006915">
    <property type="term" value="P:apoptotic process"/>
    <property type="evidence" value="ECO:0007669"/>
    <property type="project" value="UniProtKB-KW"/>
</dbReference>
<keyword evidence="7" id="KW-0053">Apoptosis</keyword>
<feature type="transmembrane region" description="Helical" evidence="23">
    <location>
        <begin position="365"/>
        <end position="385"/>
    </location>
</feature>
<comment type="catalytic activity">
    <reaction evidence="14">
        <text>myo-inositol(out) + 2 Na(+)(out) = myo-inositol(in) + 2 Na(+)(in)</text>
        <dbReference type="Rhea" id="RHEA:72987"/>
        <dbReference type="ChEBI" id="CHEBI:17268"/>
        <dbReference type="ChEBI" id="CHEBI:29101"/>
    </reaction>
</comment>
<dbReference type="NCBIfam" id="TIGR00813">
    <property type="entry name" value="sss"/>
    <property type="match status" value="1"/>
</dbReference>
<comment type="subcellular location">
    <subcellularLocation>
        <location evidence="1">Apical cell membrane</location>
        <topology evidence="1">Multi-pass membrane protein</topology>
    </subcellularLocation>
</comment>
<dbReference type="Pfam" id="PF00474">
    <property type="entry name" value="SSF"/>
    <property type="match status" value="1"/>
</dbReference>
<dbReference type="GO" id="GO:0005412">
    <property type="term" value="F:D-glucose:sodium symporter activity"/>
    <property type="evidence" value="ECO:0007669"/>
    <property type="project" value="TreeGrafter"/>
</dbReference>
<feature type="transmembrane region" description="Helical" evidence="23">
    <location>
        <begin position="198"/>
        <end position="218"/>
    </location>
</feature>
<comment type="catalytic activity">
    <reaction evidence="17">
        <text>D-xylose(out) + 2 Na(+)(out) = D-xylose(in) + 2 Na(+)(in)</text>
        <dbReference type="Rhea" id="RHEA:73367"/>
        <dbReference type="ChEBI" id="CHEBI:29101"/>
        <dbReference type="ChEBI" id="CHEBI:53455"/>
    </reaction>
</comment>
<gene>
    <name evidence="24" type="primary">SLC5A11</name>
</gene>
<evidence type="ECO:0000256" key="10">
    <source>
        <dbReference type="ARBA" id="ARBA00023053"/>
    </source>
</evidence>
<keyword evidence="12 23" id="KW-0472">Membrane</keyword>
<evidence type="ECO:0000256" key="19">
    <source>
        <dbReference type="ARBA" id="ARBA00042834"/>
    </source>
</evidence>
<evidence type="ECO:0000256" key="22">
    <source>
        <dbReference type="RuleBase" id="RU362091"/>
    </source>
</evidence>
<evidence type="ECO:0000256" key="14">
    <source>
        <dbReference type="ARBA" id="ARBA00036654"/>
    </source>
</evidence>
<keyword evidence="9 23" id="KW-1133">Transmembrane helix</keyword>
<keyword evidence="4" id="KW-1003">Cell membrane</keyword>
<evidence type="ECO:0000256" key="21">
    <source>
        <dbReference type="ARBA" id="ARBA00045715"/>
    </source>
</evidence>
<evidence type="ECO:0000256" key="7">
    <source>
        <dbReference type="ARBA" id="ARBA00022703"/>
    </source>
</evidence>
<keyword evidence="10" id="KW-0915">Sodium</keyword>
<dbReference type="FunFam" id="1.20.1730.10:FF:000012">
    <property type="entry name" value="sodium/myo-inositol cotransporter 2 isoform X1"/>
    <property type="match status" value="1"/>
</dbReference>
<evidence type="ECO:0000256" key="9">
    <source>
        <dbReference type="ARBA" id="ARBA00022989"/>
    </source>
</evidence>
<evidence type="ECO:0000313" key="24">
    <source>
        <dbReference type="Ensembl" id="ENSABRP00000008980.1"/>
    </source>
</evidence>
<sequence length="663" mass="73504">MTGHCPTGETATCSVLFWAAAEMMILCSAFLLSQSMWKTQRSTVKGYFLAGGQMVWWPVGASLFASNVGSGHFIGLAGSGAASGIAATAYEWNGMFCVLVLAWLFLPIYIAAGVTTMPEYLQKRFGGKRIQMFLAILYLFIYIFTKISVDMYAGALFIQQALHWDLYIAVVGLLAITAVYTVAGGLAAVIYTDALQTLIMLIGAVTLMVFSFVEVGGLEGLQTKYFDAIPSTRKENSSCGLPREDAFHIFRDPVNSDLPWPGVLVGMTIPSLWYWCTDQVIVQRSLAAKNLSHAKGGSLMTSYLKILPLFMMVMPGMISRVLFPDLVACADPEICRKICGNPSGCSDIAYPKLVIELLPVGLRGLMMSVMIAALMSSLTSIFNSASTIFTMDLWKQFRPRCSEWELMIVGRVFVLLLIVISILWIPLVQAGQGGQLFIYIQSISSYLQPPVAMVFILGCFWKRANEKGAFWGLVIGLLLGVIRLVLDFVYPEPQCGERDLRPGVVRYMHYLYFSMVLAAISTLTVLVVSMLTEPPSEEMVRQPLRFLSLFLNGFQNAPSYCHGNKVEINNLEMEVSIHSIEIYTLLFTGFVGTTDTKRNSKLMKTFLWLCGMERRPENSENVAPIKPELPMASLEEKPLVKHILNINLIISVCAGIFLWAYFA</sequence>
<dbReference type="InterPro" id="IPR038377">
    <property type="entry name" value="Na/Glc_symporter_sf"/>
</dbReference>
<comment type="function">
    <text evidence="21">Involved in the sodium-dependent cotransport of myo-inositol (MI) with a Na(+):MI stoichiometry of 2:1. Exclusively responsible for apical MI transport and absorption in intestine. Can also transport D-chiro-inositol (DCI) but not L-fucose. Exhibits stereospecific cotransport of both D-glucose and D-xylose. May induce apoptosis through the TNF-alpha, PDCD1 pathway. May play a role in the regulation of MI concentration in serum, involving reabsorption in at least the proximal tubule of the kidney.</text>
</comment>
<feature type="transmembrane region" description="Helical" evidence="23">
    <location>
        <begin position="297"/>
        <end position="318"/>
    </location>
</feature>
<feature type="transmembrane region" description="Helical" evidence="23">
    <location>
        <begin position="133"/>
        <end position="154"/>
    </location>
</feature>
<feature type="transmembrane region" description="Helical" evidence="23">
    <location>
        <begin position="54"/>
        <end position="80"/>
    </location>
</feature>
<dbReference type="Gene3D" id="1.20.1730.10">
    <property type="entry name" value="Sodium/glucose cotransporter"/>
    <property type="match status" value="1"/>
</dbReference>
<evidence type="ECO:0000256" key="13">
    <source>
        <dbReference type="ARBA" id="ARBA00023201"/>
    </source>
</evidence>
<feature type="transmembrane region" description="Helical" evidence="23">
    <location>
        <begin position="437"/>
        <end position="461"/>
    </location>
</feature>
<evidence type="ECO:0000256" key="4">
    <source>
        <dbReference type="ARBA" id="ARBA00022475"/>
    </source>
</evidence>
<evidence type="ECO:0000256" key="6">
    <source>
        <dbReference type="ARBA" id="ARBA00022692"/>
    </source>
</evidence>
<name>A0A8B9BT70_9AVES</name>
<feature type="transmembrane region" description="Helical" evidence="23">
    <location>
        <begin position="15"/>
        <end position="33"/>
    </location>
</feature>
<reference evidence="24" key="1">
    <citation type="submission" date="2025-08" db="UniProtKB">
        <authorList>
            <consortium name="Ensembl"/>
        </authorList>
    </citation>
    <scope>IDENTIFICATION</scope>
</reference>
<dbReference type="InterPro" id="IPR001734">
    <property type="entry name" value="Na/solute_symporter"/>
</dbReference>
<keyword evidence="6 23" id="KW-0812">Transmembrane</keyword>
<evidence type="ECO:0000256" key="5">
    <source>
        <dbReference type="ARBA" id="ARBA00022597"/>
    </source>
</evidence>
<evidence type="ECO:0000256" key="11">
    <source>
        <dbReference type="ARBA" id="ARBA00023065"/>
    </source>
</evidence>
<feature type="transmembrane region" description="Helical" evidence="23">
    <location>
        <begin position="166"/>
        <end position="191"/>
    </location>
</feature>
<feature type="transmembrane region" description="Helical" evidence="23">
    <location>
        <begin position="406"/>
        <end position="425"/>
    </location>
</feature>
<proteinExistence type="inferred from homology"/>
<feature type="transmembrane region" description="Helical" evidence="23">
    <location>
        <begin position="258"/>
        <end position="276"/>
    </location>
</feature>
<evidence type="ECO:0000256" key="20">
    <source>
        <dbReference type="ARBA" id="ARBA00043206"/>
    </source>
</evidence>
<evidence type="ECO:0000256" key="15">
    <source>
        <dbReference type="ARBA" id="ARBA00036672"/>
    </source>
</evidence>
<comment type="catalytic activity">
    <reaction evidence="16">
        <text>1D-chiro-inositol(out) + 2 Na(+)(out) = 1D-chiro-inositol(in) + 2 Na(+)(in)</text>
        <dbReference type="Rhea" id="RHEA:73315"/>
        <dbReference type="ChEBI" id="CHEBI:27372"/>
        <dbReference type="ChEBI" id="CHEBI:29101"/>
    </reaction>
</comment>
<evidence type="ECO:0000256" key="17">
    <source>
        <dbReference type="ARBA" id="ARBA00036976"/>
    </source>
</evidence>
<keyword evidence="25" id="KW-1185">Reference proteome</keyword>
<dbReference type="GO" id="GO:0016324">
    <property type="term" value="C:apical plasma membrane"/>
    <property type="evidence" value="ECO:0007669"/>
    <property type="project" value="UniProtKB-SubCell"/>
</dbReference>
<feature type="transmembrane region" description="Helical" evidence="23">
    <location>
        <begin position="92"/>
        <end position="112"/>
    </location>
</feature>
<dbReference type="AlphaFoldDB" id="A0A8B9BT70"/>
<evidence type="ECO:0000256" key="2">
    <source>
        <dbReference type="ARBA" id="ARBA00006434"/>
    </source>
</evidence>
<comment type="similarity">
    <text evidence="2 22">Belongs to the sodium:solute symporter (SSF) (TC 2.A.21) family.</text>
</comment>
<keyword evidence="11" id="KW-0406">Ion transport</keyword>
<dbReference type="PANTHER" id="PTHR11819">
    <property type="entry name" value="SOLUTE CARRIER FAMILY 5"/>
    <property type="match status" value="1"/>
</dbReference>
<evidence type="ECO:0000256" key="18">
    <source>
        <dbReference type="ARBA" id="ARBA00039861"/>
    </source>
</evidence>
<dbReference type="GeneTree" id="ENSGT00940000157690"/>
<feature type="transmembrane region" description="Helical" evidence="23">
    <location>
        <begin position="468"/>
        <end position="490"/>
    </location>
</feature>
<evidence type="ECO:0000256" key="3">
    <source>
        <dbReference type="ARBA" id="ARBA00022448"/>
    </source>
</evidence>
<feature type="transmembrane region" description="Helical" evidence="23">
    <location>
        <begin position="510"/>
        <end position="531"/>
    </location>
</feature>
<dbReference type="PANTHER" id="PTHR11819:SF171">
    <property type="entry name" value="SODIUM_MYO-INOSITOL COTRANSPORTER 2"/>
    <property type="match status" value="1"/>
</dbReference>
<comment type="catalytic activity">
    <reaction evidence="15">
        <text>D-glucose(out) + 2 Na(+)(out) = D-glucose(in) + 2 Na(+)(in)</text>
        <dbReference type="Rhea" id="RHEA:70495"/>
        <dbReference type="ChEBI" id="CHEBI:4167"/>
        <dbReference type="ChEBI" id="CHEBI:29101"/>
    </reaction>
</comment>
<reference evidence="24" key="2">
    <citation type="submission" date="2025-09" db="UniProtKB">
        <authorList>
            <consortium name="Ensembl"/>
        </authorList>
    </citation>
    <scope>IDENTIFICATION</scope>
</reference>
<keyword evidence="8" id="KW-0769">Symport</keyword>
<keyword evidence="5" id="KW-0762">Sugar transport</keyword>
<dbReference type="Proteomes" id="UP000694426">
    <property type="component" value="Unplaced"/>
</dbReference>
<accession>A0A8B9BT70</accession>
<evidence type="ECO:0000313" key="25">
    <source>
        <dbReference type="Proteomes" id="UP000694426"/>
    </source>
</evidence>
<dbReference type="Ensembl" id="ENSABRT00000012777.1">
    <property type="protein sequence ID" value="ENSABRP00000008980.1"/>
    <property type="gene ID" value="ENSABRG00000007466.1"/>
</dbReference>
<keyword evidence="13" id="KW-0739">Sodium transport</keyword>
<feature type="transmembrane region" description="Helical" evidence="23">
    <location>
        <begin position="643"/>
        <end position="662"/>
    </location>
</feature>
<keyword evidence="3" id="KW-0813">Transport</keyword>
<dbReference type="GO" id="GO:0005365">
    <property type="term" value="F:myo-inositol transmembrane transporter activity"/>
    <property type="evidence" value="ECO:0007669"/>
    <property type="project" value="UniProtKB-ARBA"/>
</dbReference>
<evidence type="ECO:0000256" key="16">
    <source>
        <dbReference type="ARBA" id="ARBA00036849"/>
    </source>
</evidence>